<keyword evidence="2" id="KW-1185">Reference proteome</keyword>
<dbReference type="EMBL" id="BGPR01006520">
    <property type="protein sequence ID" value="GBN19706.1"/>
    <property type="molecule type" value="Genomic_DNA"/>
</dbReference>
<sequence length="118" mass="14308">MVEREETKNWDCHRALVKVAVERERQIMSHMMKEVEDSLGDILFHLRDTERWKNAENVVKELQFEREYLIRIIQRLMQFQKTIVTSLHHSTQHLIHCMDDKFETDTELIDVSSEPEER</sequence>
<name>A0A4Y2M1V0_ARAVE</name>
<protein>
    <submittedName>
        <fullName evidence="1">Uncharacterized protein</fullName>
    </submittedName>
</protein>
<reference evidence="1 2" key="1">
    <citation type="journal article" date="2019" name="Sci. Rep.">
        <title>Orb-weaving spider Araneus ventricosus genome elucidates the spidroin gene catalogue.</title>
        <authorList>
            <person name="Kono N."/>
            <person name="Nakamura H."/>
            <person name="Ohtoshi R."/>
            <person name="Moran D.A.P."/>
            <person name="Shinohara A."/>
            <person name="Yoshida Y."/>
            <person name="Fujiwara M."/>
            <person name="Mori M."/>
            <person name="Tomita M."/>
            <person name="Arakawa K."/>
        </authorList>
    </citation>
    <scope>NUCLEOTIDE SEQUENCE [LARGE SCALE GENOMIC DNA]</scope>
</reference>
<dbReference type="AlphaFoldDB" id="A0A4Y2M1V0"/>
<organism evidence="1 2">
    <name type="scientific">Araneus ventricosus</name>
    <name type="common">Orbweaver spider</name>
    <name type="synonym">Epeira ventricosa</name>
    <dbReference type="NCBI Taxonomy" id="182803"/>
    <lineage>
        <taxon>Eukaryota</taxon>
        <taxon>Metazoa</taxon>
        <taxon>Ecdysozoa</taxon>
        <taxon>Arthropoda</taxon>
        <taxon>Chelicerata</taxon>
        <taxon>Arachnida</taxon>
        <taxon>Araneae</taxon>
        <taxon>Araneomorphae</taxon>
        <taxon>Entelegynae</taxon>
        <taxon>Araneoidea</taxon>
        <taxon>Araneidae</taxon>
        <taxon>Araneus</taxon>
    </lineage>
</organism>
<comment type="caution">
    <text evidence="1">The sequence shown here is derived from an EMBL/GenBank/DDBJ whole genome shotgun (WGS) entry which is preliminary data.</text>
</comment>
<accession>A0A4Y2M1V0</accession>
<evidence type="ECO:0000313" key="2">
    <source>
        <dbReference type="Proteomes" id="UP000499080"/>
    </source>
</evidence>
<proteinExistence type="predicted"/>
<dbReference type="Proteomes" id="UP000499080">
    <property type="component" value="Unassembled WGS sequence"/>
</dbReference>
<gene>
    <name evidence="1" type="ORF">AVEN_261789_1</name>
</gene>
<evidence type="ECO:0000313" key="1">
    <source>
        <dbReference type="EMBL" id="GBN19706.1"/>
    </source>
</evidence>